<dbReference type="PANTHER" id="PTHR43037">
    <property type="entry name" value="UNNAMED PRODUCT-RELATED"/>
    <property type="match status" value="1"/>
</dbReference>
<evidence type="ECO:0000313" key="3">
    <source>
        <dbReference type="Proteomes" id="UP001162640"/>
    </source>
</evidence>
<dbReference type="SUPFAM" id="SSF53474">
    <property type="entry name" value="alpha/beta-Hydrolases"/>
    <property type="match status" value="1"/>
</dbReference>
<evidence type="ECO:0000256" key="1">
    <source>
        <dbReference type="ARBA" id="ARBA00022729"/>
    </source>
</evidence>
<reference evidence="3" key="1">
    <citation type="journal article" date="2023" name="Commun. Biol.">
        <title>Genome analysis of Parmales, the sister group of diatoms, reveals the evolutionary specialization of diatoms from phago-mixotrophs to photoautotrophs.</title>
        <authorList>
            <person name="Ban H."/>
            <person name="Sato S."/>
            <person name="Yoshikawa S."/>
            <person name="Yamada K."/>
            <person name="Nakamura Y."/>
            <person name="Ichinomiya M."/>
            <person name="Sato N."/>
            <person name="Blanc-Mathieu R."/>
            <person name="Endo H."/>
            <person name="Kuwata A."/>
            <person name="Ogata H."/>
        </authorList>
    </citation>
    <scope>NUCLEOTIDE SEQUENCE [LARGE SCALE GENOMIC DNA]</scope>
</reference>
<dbReference type="Gene3D" id="3.40.50.1820">
    <property type="entry name" value="alpha/beta hydrolase"/>
    <property type="match status" value="1"/>
</dbReference>
<organism evidence="2 3">
    <name type="scientific">Triparma laevis f. inornata</name>
    <dbReference type="NCBI Taxonomy" id="1714386"/>
    <lineage>
        <taxon>Eukaryota</taxon>
        <taxon>Sar</taxon>
        <taxon>Stramenopiles</taxon>
        <taxon>Ochrophyta</taxon>
        <taxon>Bolidophyceae</taxon>
        <taxon>Parmales</taxon>
        <taxon>Triparmaceae</taxon>
        <taxon>Triparma</taxon>
    </lineage>
</organism>
<evidence type="ECO:0000313" key="2">
    <source>
        <dbReference type="EMBL" id="GMH49277.1"/>
    </source>
</evidence>
<dbReference type="Proteomes" id="UP001162640">
    <property type="component" value="Unassembled WGS sequence"/>
</dbReference>
<dbReference type="AlphaFoldDB" id="A0A9W7DNY8"/>
<proteinExistence type="predicted"/>
<evidence type="ECO:0008006" key="4">
    <source>
        <dbReference type="Google" id="ProtNLM"/>
    </source>
</evidence>
<sequence>MEPSKDLAAAPEGALTLMSNDDLTYWLFKPSKPFEGPRPCMLFLHGGGGVNDPSNVRGQSLTRMLDSPDYASKIPHVIIMPIAPKRDWPQHGEKVLSLLDQIISSLNLDSSKITLTGQSMGGKGTWDLASRYPSRWSSIVPICGYINRDVTLRNDVTSLEDFNVSELSTKKIWVFHGADDSIVSVENSDVAVENLKAAGAGENVKFTRYAEGLSPPCKTKVKDLIGHGCYELAYAEEVRNCELLRGAK</sequence>
<name>A0A9W7DNY8_9STRA</name>
<gene>
    <name evidence="2" type="ORF">TL16_g00481</name>
</gene>
<protein>
    <recommendedName>
        <fullName evidence="4">Phospholipase/carboxylesterase/thioesterase domain-containing protein</fullName>
    </recommendedName>
</protein>
<comment type="caution">
    <text evidence="2">The sequence shown here is derived from an EMBL/GenBank/DDBJ whole genome shotgun (WGS) entry which is preliminary data.</text>
</comment>
<keyword evidence="1" id="KW-0732">Signal</keyword>
<dbReference type="EMBL" id="BLQM01000008">
    <property type="protein sequence ID" value="GMH49277.1"/>
    <property type="molecule type" value="Genomic_DNA"/>
</dbReference>
<dbReference type="InterPro" id="IPR050955">
    <property type="entry name" value="Plant_Biomass_Hydrol_Est"/>
</dbReference>
<dbReference type="InterPro" id="IPR029058">
    <property type="entry name" value="AB_hydrolase_fold"/>
</dbReference>
<accession>A0A9W7DNY8</accession>
<dbReference type="PANTHER" id="PTHR43037:SF1">
    <property type="entry name" value="BLL1128 PROTEIN"/>
    <property type="match status" value="1"/>
</dbReference>